<accession>A0ABY3S6D7</accession>
<dbReference type="RefSeq" id="WP_231825511.1">
    <property type="nucleotide sequence ID" value="NZ_CP087880.1"/>
</dbReference>
<keyword evidence="2" id="KW-1185">Reference proteome</keyword>
<reference evidence="1 2" key="1">
    <citation type="journal article" date="2022" name="Int. J. Syst. Evol. Microbiol.">
        <title>Pseudocitrobacter corydidari sp. nov., isolated from the Asian emerald cockroach Corydidarum magnifica.</title>
        <authorList>
            <person name="Guzman J."/>
            <person name="Poehlein A."/>
            <person name="Glaeser S.P."/>
            <person name="Schwengers O."/>
            <person name="Blom J."/>
            <person name="Hollensteiner J."/>
            <person name="Kampfer P."/>
            <person name="Vilcinskas A."/>
        </authorList>
    </citation>
    <scope>NUCLEOTIDE SEQUENCE [LARGE SCALE GENOMIC DNA]</scope>
    <source>
        <strain evidence="1">G163CM</strain>
    </source>
</reference>
<evidence type="ECO:0008006" key="3">
    <source>
        <dbReference type="Google" id="ProtNLM"/>
    </source>
</evidence>
<evidence type="ECO:0000313" key="1">
    <source>
        <dbReference type="EMBL" id="UGS42287.1"/>
    </source>
</evidence>
<protein>
    <recommendedName>
        <fullName evidence="3">MarR family transcriptional regulator</fullName>
    </recommendedName>
</protein>
<proteinExistence type="predicted"/>
<organism evidence="1 2">
    <name type="scientific">Pseudocitrobacter corydidari</name>
    <dbReference type="NCBI Taxonomy" id="2891570"/>
    <lineage>
        <taxon>Bacteria</taxon>
        <taxon>Pseudomonadati</taxon>
        <taxon>Pseudomonadota</taxon>
        <taxon>Gammaproteobacteria</taxon>
        <taxon>Enterobacterales</taxon>
        <taxon>Enterobacteriaceae</taxon>
        <taxon>Pseudocitrobacter</taxon>
    </lineage>
</organism>
<name>A0ABY3S6D7_9ENTR</name>
<dbReference type="EMBL" id="CP087880">
    <property type="protein sequence ID" value="UGS42287.1"/>
    <property type="molecule type" value="Genomic_DNA"/>
</dbReference>
<evidence type="ECO:0000313" key="2">
    <source>
        <dbReference type="Proteomes" id="UP001199659"/>
    </source>
</evidence>
<gene>
    <name evidence="1" type="ORF">G163CM_30150</name>
</gene>
<sequence length="143" mass="16768">MIEIKLNKRRILASSSNTNEVYSSIVLFTIYYALKGKSKSVNLEYISFAFDNIINKTKNLDYDYVQLWNVNTLIKPIILLLYSYELLDIDYKNRSLAVKITDNGNAYVEEMINEELFNDINISAREITKKLTIKKLQNNKLLW</sequence>
<dbReference type="Proteomes" id="UP001199659">
    <property type="component" value="Chromosome"/>
</dbReference>